<dbReference type="CDD" id="cd01651">
    <property type="entry name" value="RT_G2_intron"/>
    <property type="match status" value="1"/>
</dbReference>
<dbReference type="EMBL" id="JAJFAT010000034">
    <property type="protein sequence ID" value="MCC3146058.1"/>
    <property type="molecule type" value="Genomic_DNA"/>
</dbReference>
<dbReference type="InterPro" id="IPR013597">
    <property type="entry name" value="Mat_intron_G2"/>
</dbReference>
<dbReference type="PANTHER" id="PTHR34047">
    <property type="entry name" value="NUCLEAR INTRON MATURASE 1, MITOCHONDRIAL-RELATED"/>
    <property type="match status" value="1"/>
</dbReference>
<keyword evidence="3" id="KW-1185">Reference proteome</keyword>
<dbReference type="Proteomes" id="UP001199296">
    <property type="component" value="Unassembled WGS sequence"/>
</dbReference>
<reference evidence="2 3" key="1">
    <citation type="submission" date="2021-10" db="EMBL/GenBank/DDBJ databases">
        <authorList>
            <person name="Grouzdev D.S."/>
            <person name="Pantiukh K.S."/>
            <person name="Krutkina M.S."/>
        </authorList>
    </citation>
    <scope>NUCLEOTIDE SEQUENCE [LARGE SCALE GENOMIC DNA]</scope>
    <source>
        <strain evidence="2 3">Z-7514</strain>
    </source>
</reference>
<dbReference type="PROSITE" id="PS50878">
    <property type="entry name" value="RT_POL"/>
    <property type="match status" value="1"/>
</dbReference>
<accession>A0AAW4X2L5</accession>
<dbReference type="InterPro" id="IPR000477">
    <property type="entry name" value="RT_dom"/>
</dbReference>
<dbReference type="PANTHER" id="PTHR34047:SF3">
    <property type="entry name" value="BLR2052 PROTEIN"/>
    <property type="match status" value="1"/>
</dbReference>
<sequence length="251" mass="29507">MLYIKRWLTNPVSNNNMITKNTENGTPQGGVISPLLANLFLNFAFDKWMERRFPNNKWCRYADDGIIHCNTRAEAIFILNCLKERMKECKLEIHSGKTKIIYCKDINRKENHKLHEFTFLGYSFRPRNAKGSSGSSFTSFLPVISNKAKKHIRSTIKSWYLLHQTQITLAEIAEKYNVVLRGWLNYYGFYGKNELKKVLHHMNNHLVMWVIRKFDKLKTKKMKARKLLNKIAKEKPNLFSYWVVGVLPMTG</sequence>
<dbReference type="InterPro" id="IPR043502">
    <property type="entry name" value="DNA/RNA_pol_sf"/>
</dbReference>
<organism evidence="2 3">
    <name type="scientific">Halanaerobium polyolivorans</name>
    <dbReference type="NCBI Taxonomy" id="2886943"/>
    <lineage>
        <taxon>Bacteria</taxon>
        <taxon>Bacillati</taxon>
        <taxon>Bacillota</taxon>
        <taxon>Clostridia</taxon>
        <taxon>Halanaerobiales</taxon>
        <taxon>Halanaerobiaceae</taxon>
        <taxon>Halanaerobium</taxon>
    </lineage>
</organism>
<dbReference type="Pfam" id="PF08388">
    <property type="entry name" value="GIIM"/>
    <property type="match status" value="1"/>
</dbReference>
<name>A0AAW4X2L5_9FIRM</name>
<evidence type="ECO:0000259" key="1">
    <source>
        <dbReference type="PROSITE" id="PS50878"/>
    </source>
</evidence>
<comment type="caution">
    <text evidence="2">The sequence shown here is derived from an EMBL/GenBank/DDBJ whole genome shotgun (WGS) entry which is preliminary data.</text>
</comment>
<dbReference type="Pfam" id="PF00078">
    <property type="entry name" value="RVT_1"/>
    <property type="match status" value="1"/>
</dbReference>
<dbReference type="InterPro" id="IPR051083">
    <property type="entry name" value="GrpII_Intron_Splice-Mob/Def"/>
</dbReference>
<dbReference type="RefSeq" id="WP_369414195.1">
    <property type="nucleotide sequence ID" value="NZ_JAJFAT010000034.1"/>
</dbReference>
<evidence type="ECO:0000313" key="3">
    <source>
        <dbReference type="Proteomes" id="UP001199296"/>
    </source>
</evidence>
<evidence type="ECO:0000313" key="2">
    <source>
        <dbReference type="EMBL" id="MCC3146058.1"/>
    </source>
</evidence>
<gene>
    <name evidence="2" type="ORF">LJ207_12125</name>
</gene>
<dbReference type="AlphaFoldDB" id="A0AAW4X2L5"/>
<feature type="domain" description="Reverse transcriptase" evidence="1">
    <location>
        <begin position="1"/>
        <end position="124"/>
    </location>
</feature>
<protein>
    <recommendedName>
        <fullName evidence="1">Reverse transcriptase domain-containing protein</fullName>
    </recommendedName>
</protein>
<proteinExistence type="predicted"/>
<dbReference type="SUPFAM" id="SSF56672">
    <property type="entry name" value="DNA/RNA polymerases"/>
    <property type="match status" value="1"/>
</dbReference>